<dbReference type="PROSITE" id="PS50987">
    <property type="entry name" value="HTH_ARSR_2"/>
    <property type="match status" value="1"/>
</dbReference>
<dbReference type="InterPro" id="IPR036390">
    <property type="entry name" value="WH_DNA-bd_sf"/>
</dbReference>
<dbReference type="PANTHER" id="PTHR36216:SF1">
    <property type="entry name" value="HTH ARSR-TYPE DOMAIN-CONTAINING PROTEIN"/>
    <property type="match status" value="1"/>
</dbReference>
<evidence type="ECO:0000313" key="4">
    <source>
        <dbReference type="Proteomes" id="UP000035331"/>
    </source>
</evidence>
<sequence length="260" mass="29784">MGNQLVEHRATHLVSHCINYRRLCLLCFLFLFSILTAEATEYTVSPFPSDKFGESVAGEDVQIVEDTVIPYWQFLLWLAAMQILSIIDVILYFTKLIFVVLGFKIIDTENVLDNSNRSSIYTYIKTKPGACIGEIVEKTGLGRGKVRHHITILEVQNKIEVHNDGGKIRYFENNSTYDEEEIKIISALQNITNQRIVSEIQNGKCNTNSALAHEIGVSRATISWYMRTLKEVELINEERKGKNIIYRINPSYENLIEKYG</sequence>
<dbReference type="Gene3D" id="1.10.10.10">
    <property type="entry name" value="Winged helix-like DNA-binding domain superfamily/Winged helix DNA-binding domain"/>
    <property type="match status" value="2"/>
</dbReference>
<gene>
    <name evidence="3" type="ORF">MCM1_1292</name>
</gene>
<dbReference type="CDD" id="cd00090">
    <property type="entry name" value="HTH_ARSR"/>
    <property type="match status" value="2"/>
</dbReference>
<dbReference type="InterPro" id="IPR011991">
    <property type="entry name" value="ArsR-like_HTH"/>
</dbReference>
<dbReference type="SUPFAM" id="SSF46785">
    <property type="entry name" value="Winged helix' DNA-binding domain"/>
    <property type="match status" value="2"/>
</dbReference>
<dbReference type="PANTHER" id="PTHR36216">
    <property type="entry name" value="TRANSCRIPTIONAL REGULATOR, TRMB"/>
    <property type="match status" value="1"/>
</dbReference>
<dbReference type="AlphaFoldDB" id="A0A0G3C8N3"/>
<keyword evidence="1" id="KW-0472">Membrane</keyword>
<reference evidence="4" key="1">
    <citation type="submission" date="2014-06" db="EMBL/GenBank/DDBJ databases">
        <title>The complete genome sequence of Methanosarcina barkeri CM1.</title>
        <authorList>
            <consortium name="Pastoral Greenhouse Gas Research Consortium"/>
            <person name="Lambie S.C."/>
            <person name="Leahy S.C."/>
            <person name="Kelly W.J."/>
            <person name="Li D."/>
            <person name="Reilly K."/>
            <person name="Attwood G.T."/>
            <person name="Altermann E."/>
        </authorList>
    </citation>
    <scope>NUCLEOTIDE SEQUENCE [LARGE SCALE GENOMIC DNA]</scope>
    <source>
        <strain evidence="4">CM1</strain>
    </source>
</reference>
<organism evidence="3 4">
    <name type="scientific">Methanosarcina barkeri CM1</name>
    <dbReference type="NCBI Taxonomy" id="796385"/>
    <lineage>
        <taxon>Archaea</taxon>
        <taxon>Methanobacteriati</taxon>
        <taxon>Methanobacteriota</taxon>
        <taxon>Stenosarchaea group</taxon>
        <taxon>Methanomicrobia</taxon>
        <taxon>Methanosarcinales</taxon>
        <taxon>Methanosarcinaceae</taxon>
        <taxon>Methanosarcina</taxon>
    </lineage>
</organism>
<dbReference type="Pfam" id="PF13412">
    <property type="entry name" value="HTH_24"/>
    <property type="match status" value="1"/>
</dbReference>
<name>A0A0G3C8N3_METBA</name>
<keyword evidence="1" id="KW-1133">Transmembrane helix</keyword>
<feature type="domain" description="HTH arsR-type" evidence="2">
    <location>
        <begin position="173"/>
        <end position="260"/>
    </location>
</feature>
<evidence type="ECO:0000256" key="1">
    <source>
        <dbReference type="SAM" id="Phobius"/>
    </source>
</evidence>
<keyword evidence="1" id="KW-0812">Transmembrane</keyword>
<dbReference type="InterPro" id="IPR001845">
    <property type="entry name" value="HTH_ArsR_DNA-bd_dom"/>
</dbReference>
<dbReference type="Pfam" id="PF24266">
    <property type="entry name" value="HTH_HVO_0163_N"/>
    <property type="match status" value="1"/>
</dbReference>
<dbReference type="InterPro" id="IPR036388">
    <property type="entry name" value="WH-like_DNA-bd_sf"/>
</dbReference>
<accession>A0A0G3C8N3</accession>
<dbReference type="GO" id="GO:0003700">
    <property type="term" value="F:DNA-binding transcription factor activity"/>
    <property type="evidence" value="ECO:0007669"/>
    <property type="project" value="InterPro"/>
</dbReference>
<feature type="transmembrane region" description="Helical" evidence="1">
    <location>
        <begin position="74"/>
        <end position="94"/>
    </location>
</feature>
<dbReference type="InterPro" id="IPR056504">
    <property type="entry name" value="HTH_HVO_0163_N"/>
</dbReference>
<dbReference type="PATRIC" id="fig|796385.3.peg.1625"/>
<protein>
    <submittedName>
        <fullName evidence="3">ArsR family transcriptional regulator</fullName>
    </submittedName>
</protein>
<evidence type="ECO:0000313" key="3">
    <source>
        <dbReference type="EMBL" id="AKJ38344.1"/>
    </source>
</evidence>
<evidence type="ECO:0000259" key="2">
    <source>
        <dbReference type="PROSITE" id="PS50987"/>
    </source>
</evidence>
<reference evidence="3 4" key="2">
    <citation type="journal article" date="2015" name="Stand. Genomic Sci.">
        <title>The complete genome sequence of the rumen methanogen Methanosarcina barkeri CM1.</title>
        <authorList>
            <person name="Lambie S.C."/>
            <person name="Kelly W.J."/>
            <person name="Leahy S.C."/>
            <person name="Li D."/>
            <person name="Reilly K."/>
            <person name="McAllister T.A."/>
            <person name="Valle E.R."/>
            <person name="Attwood G.T."/>
            <person name="Altermann E."/>
        </authorList>
    </citation>
    <scope>NUCLEOTIDE SEQUENCE [LARGE SCALE GENOMIC DNA]</scope>
    <source>
        <strain evidence="3 4">CM1</strain>
    </source>
</reference>
<dbReference type="Proteomes" id="UP000035331">
    <property type="component" value="Chromosome"/>
</dbReference>
<proteinExistence type="predicted"/>
<dbReference type="EMBL" id="CP008746">
    <property type="protein sequence ID" value="AKJ38344.1"/>
    <property type="molecule type" value="Genomic_DNA"/>
</dbReference>
<dbReference type="SMART" id="SM00418">
    <property type="entry name" value="HTH_ARSR"/>
    <property type="match status" value="1"/>
</dbReference>